<evidence type="ECO:0000256" key="1">
    <source>
        <dbReference type="ARBA" id="ARBA00022512"/>
    </source>
</evidence>
<keyword evidence="1" id="KW-0134">Cell wall</keyword>
<feature type="compositionally biased region" description="Low complexity" evidence="5">
    <location>
        <begin position="44"/>
        <end position="86"/>
    </location>
</feature>
<feature type="domain" description="Gram-positive cocci surface proteins LPxTG" evidence="8">
    <location>
        <begin position="217"/>
        <end position="252"/>
    </location>
</feature>
<evidence type="ECO:0000256" key="5">
    <source>
        <dbReference type="SAM" id="MobiDB-lite"/>
    </source>
</evidence>
<feature type="transmembrane region" description="Helical" evidence="6">
    <location>
        <begin position="227"/>
        <end position="244"/>
    </location>
</feature>
<reference evidence="9 10" key="1">
    <citation type="submission" date="2018-12" db="EMBL/GenBank/DDBJ databases">
        <authorList>
            <consortium name="Pathogen Informatics"/>
        </authorList>
    </citation>
    <scope>NUCLEOTIDE SEQUENCE [LARGE SCALE GENOMIC DNA]</scope>
    <source>
        <strain evidence="10">NCTC 10904</strain>
    </source>
</reference>
<organism evidence="9 10">
    <name type="scientific">Streptococcus sanguinis</name>
    <dbReference type="NCBI Taxonomy" id="1305"/>
    <lineage>
        <taxon>Bacteria</taxon>
        <taxon>Bacillati</taxon>
        <taxon>Bacillota</taxon>
        <taxon>Bacilli</taxon>
        <taxon>Lactobacillales</taxon>
        <taxon>Streptococcaceae</taxon>
        <taxon>Streptococcus</taxon>
    </lineage>
</organism>
<keyword evidence="6" id="KW-1133">Transmembrane helix</keyword>
<accession>A0AAJ5TA33</accession>
<evidence type="ECO:0000313" key="10">
    <source>
        <dbReference type="Proteomes" id="UP000266918"/>
    </source>
</evidence>
<proteinExistence type="predicted"/>
<evidence type="ECO:0000256" key="2">
    <source>
        <dbReference type="ARBA" id="ARBA00022525"/>
    </source>
</evidence>
<dbReference type="NCBIfam" id="TIGR01167">
    <property type="entry name" value="LPXTG_anchor"/>
    <property type="match status" value="1"/>
</dbReference>
<evidence type="ECO:0000256" key="7">
    <source>
        <dbReference type="SAM" id="SignalP"/>
    </source>
</evidence>
<evidence type="ECO:0000259" key="8">
    <source>
        <dbReference type="PROSITE" id="PS50847"/>
    </source>
</evidence>
<keyword evidence="4" id="KW-0572">Peptidoglycan-anchor</keyword>
<feature type="region of interest" description="Disordered" evidence="5">
    <location>
        <begin position="44"/>
        <end position="117"/>
    </location>
</feature>
<feature type="signal peptide" evidence="7">
    <location>
        <begin position="1"/>
        <end position="26"/>
    </location>
</feature>
<protein>
    <submittedName>
        <fullName evidence="9">Extracellular protein</fullName>
    </submittedName>
</protein>
<feature type="chain" id="PRO_5042581983" evidence="7">
    <location>
        <begin position="27"/>
        <end position="252"/>
    </location>
</feature>
<dbReference type="AlphaFoldDB" id="A0AAJ5TA33"/>
<evidence type="ECO:0000313" key="9">
    <source>
        <dbReference type="EMBL" id="VDY71569.1"/>
    </source>
</evidence>
<dbReference type="RefSeq" id="WP_126435554.1">
    <property type="nucleotide sequence ID" value="NZ_JAQCSC010000003.1"/>
</dbReference>
<evidence type="ECO:0000256" key="3">
    <source>
        <dbReference type="ARBA" id="ARBA00022729"/>
    </source>
</evidence>
<evidence type="ECO:0000256" key="6">
    <source>
        <dbReference type="SAM" id="Phobius"/>
    </source>
</evidence>
<keyword evidence="6" id="KW-0812">Transmembrane</keyword>
<name>A0AAJ5TA33_STRSA</name>
<dbReference type="EMBL" id="LR134002">
    <property type="protein sequence ID" value="VDY71569.1"/>
    <property type="molecule type" value="Genomic_DNA"/>
</dbReference>
<sequence length="252" mass="25211">MKKWTKLITLSSVAVLTSASSLTAFANDSSGTVPASTDVPAVVTVPSTGETTPTTPPVSDTTAPSVPSQPTQPTTSNPTDSTTTQPASTDTAAGSGVTVPTVDGGSAVLNPNISVPTNNPNVSAQTAVDAGASQVGTTSQVTGQVVANVNSASPIQTNTGYQVISTKDSQVVVAYADGTTDTVSAEVVGATVNADKTISLTNQSGEKATLPSTSLQLPHTGEKEEAMMSWAGAGLLAVVGAYFLKKKSAEIK</sequence>
<dbReference type="Pfam" id="PF00746">
    <property type="entry name" value="Gram_pos_anchor"/>
    <property type="match status" value="1"/>
</dbReference>
<dbReference type="PROSITE" id="PS50847">
    <property type="entry name" value="GRAM_POS_ANCHORING"/>
    <property type="match status" value="1"/>
</dbReference>
<dbReference type="Proteomes" id="UP000266918">
    <property type="component" value="Chromosome"/>
</dbReference>
<evidence type="ECO:0000256" key="4">
    <source>
        <dbReference type="ARBA" id="ARBA00023088"/>
    </source>
</evidence>
<gene>
    <name evidence="9" type="ORF">NCTC10904_01150</name>
</gene>
<keyword evidence="6" id="KW-0472">Membrane</keyword>
<keyword evidence="2" id="KW-0964">Secreted</keyword>
<keyword evidence="3 7" id="KW-0732">Signal</keyword>
<dbReference type="InterPro" id="IPR019931">
    <property type="entry name" value="LPXTG_anchor"/>
</dbReference>